<feature type="non-terminal residue" evidence="1">
    <location>
        <position position="1"/>
    </location>
</feature>
<name>A0A0G1CKR6_9BACT</name>
<comment type="caution">
    <text evidence="1">The sequence shown here is derived from an EMBL/GenBank/DDBJ whole genome shotgun (WGS) entry which is preliminary data.</text>
</comment>
<reference evidence="1 2" key="1">
    <citation type="journal article" date="2015" name="Nature">
        <title>rRNA introns, odd ribosomes, and small enigmatic genomes across a large radiation of phyla.</title>
        <authorList>
            <person name="Brown C.T."/>
            <person name="Hug L.A."/>
            <person name="Thomas B.C."/>
            <person name="Sharon I."/>
            <person name="Castelle C.J."/>
            <person name="Singh A."/>
            <person name="Wilkins M.J."/>
            <person name="Williams K.H."/>
            <person name="Banfield J.F."/>
        </authorList>
    </citation>
    <scope>NUCLEOTIDE SEQUENCE [LARGE SCALE GENOMIC DNA]</scope>
</reference>
<evidence type="ECO:0000313" key="1">
    <source>
        <dbReference type="EMBL" id="KKS86082.1"/>
    </source>
</evidence>
<proteinExistence type="predicted"/>
<dbReference type="AlphaFoldDB" id="A0A0G1CKR6"/>
<sequence>ENYSRRSENKITKAVQIEKPNPVFTSLIQLGMTTTEWLHSFIIEKALKPSTKIFSLRIVTGDTLTFIVNDNSY</sequence>
<organism evidence="1 2">
    <name type="scientific">Candidatus Gottesmanbacteria bacterium GW2011_GWB1_43_11</name>
    <dbReference type="NCBI Taxonomy" id="1618446"/>
    <lineage>
        <taxon>Bacteria</taxon>
        <taxon>Candidatus Gottesmaniibacteriota</taxon>
    </lineage>
</organism>
<gene>
    <name evidence="1" type="ORF">UV61_C0013G0017</name>
</gene>
<dbReference type="Proteomes" id="UP000034050">
    <property type="component" value="Unassembled WGS sequence"/>
</dbReference>
<protein>
    <submittedName>
        <fullName evidence="1">Uncharacterized protein</fullName>
    </submittedName>
</protein>
<accession>A0A0G1CKR6</accession>
<evidence type="ECO:0000313" key="2">
    <source>
        <dbReference type="Proteomes" id="UP000034050"/>
    </source>
</evidence>
<dbReference type="EMBL" id="LCFD01000013">
    <property type="protein sequence ID" value="KKS86082.1"/>
    <property type="molecule type" value="Genomic_DNA"/>
</dbReference>